<evidence type="ECO:0000313" key="1">
    <source>
        <dbReference type="EMBL" id="GME89327.1"/>
    </source>
</evidence>
<name>A0ACB5TJ77_AMBMO</name>
<accession>A0ACB5TJ77</accession>
<dbReference type="Proteomes" id="UP001165064">
    <property type="component" value="Unassembled WGS sequence"/>
</dbReference>
<keyword evidence="2" id="KW-1185">Reference proteome</keyword>
<evidence type="ECO:0000313" key="2">
    <source>
        <dbReference type="Proteomes" id="UP001165064"/>
    </source>
</evidence>
<proteinExistence type="predicted"/>
<organism evidence="1 2">
    <name type="scientific">Ambrosiozyma monospora</name>
    <name type="common">Yeast</name>
    <name type="synonym">Endomycopsis monosporus</name>
    <dbReference type="NCBI Taxonomy" id="43982"/>
    <lineage>
        <taxon>Eukaryota</taxon>
        <taxon>Fungi</taxon>
        <taxon>Dikarya</taxon>
        <taxon>Ascomycota</taxon>
        <taxon>Saccharomycotina</taxon>
        <taxon>Pichiomycetes</taxon>
        <taxon>Pichiales</taxon>
        <taxon>Pichiaceae</taxon>
        <taxon>Ambrosiozyma</taxon>
    </lineage>
</organism>
<reference evidence="1" key="1">
    <citation type="submission" date="2023-04" db="EMBL/GenBank/DDBJ databases">
        <title>Ambrosiozyma monospora NBRC 10751.</title>
        <authorList>
            <person name="Ichikawa N."/>
            <person name="Sato H."/>
            <person name="Tonouchi N."/>
        </authorList>
    </citation>
    <scope>NUCLEOTIDE SEQUENCE</scope>
    <source>
        <strain evidence="1">NBRC 10751</strain>
    </source>
</reference>
<protein>
    <submittedName>
        <fullName evidence="1">Unnamed protein product</fullName>
    </submittedName>
</protein>
<sequence length="121" mass="13257">MERIMKAQALRDTSMSSYMASKKIFEISPKSPIIKALKTKVDENGEDDRVVKNLTTLLFDTALLTSGFTLDEPNAFAKRINSLISIGLNIDEDAEAEAEAEEAGEEPSEEAVAESAMEEVD</sequence>
<gene>
    <name evidence="1" type="ORF">Amon02_000848300</name>
</gene>
<comment type="caution">
    <text evidence="1">The sequence shown here is derived from an EMBL/GenBank/DDBJ whole genome shotgun (WGS) entry which is preliminary data.</text>
</comment>
<dbReference type="EMBL" id="BSXS01007565">
    <property type="protein sequence ID" value="GME89327.1"/>
    <property type="molecule type" value="Genomic_DNA"/>
</dbReference>